<dbReference type="GO" id="GO:0003677">
    <property type="term" value="F:DNA binding"/>
    <property type="evidence" value="ECO:0007669"/>
    <property type="project" value="UniProtKB-KW"/>
</dbReference>
<feature type="domain" description="HTH cro/C1-type" evidence="1">
    <location>
        <begin position="19"/>
        <end position="73"/>
    </location>
</feature>
<evidence type="ECO:0000313" key="2">
    <source>
        <dbReference type="EMBL" id="AFU86704.1"/>
    </source>
</evidence>
<dbReference type="Gene3D" id="1.10.260.40">
    <property type="entry name" value="lambda repressor-like DNA-binding domains"/>
    <property type="match status" value="1"/>
</dbReference>
<protein>
    <submittedName>
        <fullName evidence="2">Putative HTH domain DNA-binding protein</fullName>
    </submittedName>
</protein>
<evidence type="ECO:0000313" key="3">
    <source>
        <dbReference type="Proteomes" id="UP000000461"/>
    </source>
</evidence>
<dbReference type="Proteomes" id="UP000000461">
    <property type="component" value="Segment"/>
</dbReference>
<dbReference type="SUPFAM" id="SSF47413">
    <property type="entry name" value="lambda repressor-like DNA-binding domains"/>
    <property type="match status" value="1"/>
</dbReference>
<evidence type="ECO:0000259" key="1">
    <source>
        <dbReference type="PROSITE" id="PS50943"/>
    </source>
</evidence>
<name>K4JNA7_9CAUD</name>
<dbReference type="PROSITE" id="PS50943">
    <property type="entry name" value="HTH_CROC1"/>
    <property type="match status" value="1"/>
</dbReference>
<dbReference type="EMBL" id="JX100814">
    <property type="protein sequence ID" value="AFU86704.1"/>
    <property type="molecule type" value="Genomic_DNA"/>
</dbReference>
<accession>K4JNA7</accession>
<sequence>MADEDKTPHPVDKYVGQKLRNTRKAAGYSQGDLANALGITFQQVQKYERGDNRISSSKLYDAARFLKQPIESFYPPVDDPTFMTDGRADLESAVAQIGAGTILALASMPVEKRRVVADVIAGFVAA</sequence>
<dbReference type="InterPro" id="IPR001387">
    <property type="entry name" value="Cro/C1-type_HTH"/>
</dbReference>
<proteinExistence type="predicted"/>
<dbReference type="CDD" id="cd00093">
    <property type="entry name" value="HTH_XRE"/>
    <property type="match status" value="1"/>
</dbReference>
<dbReference type="InterPro" id="IPR010982">
    <property type="entry name" value="Lambda_DNA-bd_dom_sf"/>
</dbReference>
<dbReference type="Pfam" id="PF01381">
    <property type="entry name" value="HTH_3"/>
    <property type="match status" value="1"/>
</dbReference>
<gene>
    <name evidence="2" type="ORF">CcrRogue_gp222</name>
</gene>
<dbReference type="OrthoDB" id="28440at10239"/>
<keyword evidence="2" id="KW-0238">DNA-binding</keyword>
<organism evidence="2 3">
    <name type="scientific">Caulobacter phage CcrRogue</name>
    <dbReference type="NCBI Taxonomy" id="2927986"/>
    <lineage>
        <taxon>Viruses</taxon>
        <taxon>Duplodnaviria</taxon>
        <taxon>Heunggongvirae</taxon>
        <taxon>Uroviricota</taxon>
        <taxon>Caudoviricetes</taxon>
        <taxon>Jeanschmidtviridae</taxon>
        <taxon>Poindextervirus</taxon>
        <taxon>Poindextervirus rogue</taxon>
    </lineage>
</organism>
<keyword evidence="3" id="KW-1185">Reference proteome</keyword>
<reference evidence="2 3" key="1">
    <citation type="journal article" date="2012" name="BMC Genomics">
        <title>The Caulobacter crescentus phage phiCbK: genomics of a canonical phage.</title>
        <authorList>
            <person name="Gill J.J."/>
            <person name="Berry J.D."/>
            <person name="Russell W.K."/>
            <person name="Lessor L."/>
            <person name="Escobar Garcia D.A."/>
            <person name="Hernandez D."/>
            <person name="Kane A."/>
            <person name="Keene J."/>
            <person name="Maddox M."/>
            <person name="Martin R."/>
            <person name="Mohan S."/>
            <person name="Thorn A.M."/>
            <person name="Russell D.H."/>
            <person name="Young R."/>
        </authorList>
    </citation>
    <scope>NUCLEOTIDE SEQUENCE [LARGE SCALE GENOMIC DNA]</scope>
</reference>
<dbReference type="SMART" id="SM00530">
    <property type="entry name" value="HTH_XRE"/>
    <property type="match status" value="1"/>
</dbReference>
<dbReference type="KEGG" id="vg:13996003"/>